<accession>A0ABV4NLX6</accession>
<dbReference type="Gene3D" id="3.60.15.10">
    <property type="entry name" value="Ribonuclease Z/Hydroxyacylglutathione hydrolase-like"/>
    <property type="match status" value="1"/>
</dbReference>
<dbReference type="InterPro" id="IPR036866">
    <property type="entry name" value="RibonucZ/Hydroxyglut_hydro"/>
</dbReference>
<feature type="signal peptide" evidence="1">
    <location>
        <begin position="1"/>
        <end position="24"/>
    </location>
</feature>
<sequence length="104" mass="11460">MSSLFAKGFLVTLFSLLTSTLIRAEQPESLKHYPPYVKDDGKLHIYFCSTGTPDPAYQWLRHPACVVIRSSGKLFLVDAGEGATARIGQLGLNLAQVNPIFINH</sequence>
<dbReference type="SUPFAM" id="SSF56281">
    <property type="entry name" value="Metallo-hydrolase/oxidoreductase"/>
    <property type="match status" value="1"/>
</dbReference>
<dbReference type="EMBL" id="JBGMEL010000004">
    <property type="protein sequence ID" value="MFA0789991.1"/>
    <property type="molecule type" value="Genomic_DNA"/>
</dbReference>
<proteinExistence type="predicted"/>
<evidence type="ECO:0000313" key="3">
    <source>
        <dbReference type="Proteomes" id="UP001569414"/>
    </source>
</evidence>
<dbReference type="RefSeq" id="WP_371842881.1">
    <property type="nucleotide sequence ID" value="NZ_JBGMEL010000004.1"/>
</dbReference>
<feature type="chain" id="PRO_5045139868" description="MBL fold metallo-hydrolase" evidence="1">
    <location>
        <begin position="25"/>
        <end position="104"/>
    </location>
</feature>
<evidence type="ECO:0008006" key="4">
    <source>
        <dbReference type="Google" id="ProtNLM"/>
    </source>
</evidence>
<gene>
    <name evidence="2" type="ORF">ACCI51_05485</name>
</gene>
<evidence type="ECO:0000256" key="1">
    <source>
        <dbReference type="SAM" id="SignalP"/>
    </source>
</evidence>
<protein>
    <recommendedName>
        <fullName evidence="4">MBL fold metallo-hydrolase</fullName>
    </recommendedName>
</protein>
<keyword evidence="3" id="KW-1185">Reference proteome</keyword>
<reference evidence="2 3" key="1">
    <citation type="submission" date="2024-08" db="EMBL/GenBank/DDBJ databases">
        <authorList>
            <person name="Ishaq N."/>
        </authorList>
    </citation>
    <scope>NUCLEOTIDE SEQUENCE [LARGE SCALE GENOMIC DNA]</scope>
    <source>
        <strain evidence="2 3">JCM 30400</strain>
    </source>
</reference>
<dbReference type="Proteomes" id="UP001569414">
    <property type="component" value="Unassembled WGS sequence"/>
</dbReference>
<keyword evidence="1" id="KW-0732">Signal</keyword>
<evidence type="ECO:0000313" key="2">
    <source>
        <dbReference type="EMBL" id="MFA0789991.1"/>
    </source>
</evidence>
<name>A0ABV4NLX6_9GAMM</name>
<comment type="caution">
    <text evidence="2">The sequence shown here is derived from an EMBL/GenBank/DDBJ whole genome shotgun (WGS) entry which is preliminary data.</text>
</comment>
<organism evidence="2 3">
    <name type="scientific">Microbulbifer echini</name>
    <dbReference type="NCBI Taxonomy" id="1529067"/>
    <lineage>
        <taxon>Bacteria</taxon>
        <taxon>Pseudomonadati</taxon>
        <taxon>Pseudomonadota</taxon>
        <taxon>Gammaproteobacteria</taxon>
        <taxon>Cellvibrionales</taxon>
        <taxon>Microbulbiferaceae</taxon>
        <taxon>Microbulbifer</taxon>
    </lineage>
</organism>